<evidence type="ECO:0000256" key="2">
    <source>
        <dbReference type="ARBA" id="ARBA00023125"/>
    </source>
</evidence>
<evidence type="ECO:0000313" key="7">
    <source>
        <dbReference type="Proteomes" id="UP001290861"/>
    </source>
</evidence>
<dbReference type="Pfam" id="PF16925">
    <property type="entry name" value="TetR_C_13"/>
    <property type="match status" value="1"/>
</dbReference>
<protein>
    <submittedName>
        <fullName evidence="6">TetR/AcrR family transcriptional regulator</fullName>
    </submittedName>
</protein>
<dbReference type="InterPro" id="IPR011075">
    <property type="entry name" value="TetR_C"/>
</dbReference>
<dbReference type="PANTHER" id="PTHR47506">
    <property type="entry name" value="TRANSCRIPTIONAL REGULATORY PROTEIN"/>
    <property type="match status" value="1"/>
</dbReference>
<dbReference type="SUPFAM" id="SSF48498">
    <property type="entry name" value="Tetracyclin repressor-like, C-terminal domain"/>
    <property type="match status" value="1"/>
</dbReference>
<dbReference type="InterPro" id="IPR009057">
    <property type="entry name" value="Homeodomain-like_sf"/>
</dbReference>
<sequence length="191" mass="21624">MSRGKPLSFDREEVLLKAMELLWRKGYEATGLAELLEHMGIQRQSFYNTFGNKEKLLFEAIDLYSTRLHTMLREAVAGAETPFEKIDRIFDFWQRTTECGCFIGNCVAEFGATHERVAKEMDSQLSSLRAILKDIFQEAVDGGDLPADRDTDVLATTMVTYGQGLALMGKTALGREQMRGVIEIMKRSLKQ</sequence>
<feature type="domain" description="HTH tetR-type" evidence="5">
    <location>
        <begin position="8"/>
        <end position="68"/>
    </location>
</feature>
<reference evidence="6 7" key="1">
    <citation type="journal article" date="2024" name="Appl. Environ. Microbiol.">
        <title>Pontiella agarivorans sp. nov., a novel marine anaerobic bacterium capable of degrading macroalgal polysaccharides and fixing nitrogen.</title>
        <authorList>
            <person name="Liu N."/>
            <person name="Kivenson V."/>
            <person name="Peng X."/>
            <person name="Cui Z."/>
            <person name="Lankiewicz T.S."/>
            <person name="Gosselin K.M."/>
            <person name="English C.J."/>
            <person name="Blair E.M."/>
            <person name="O'Malley M.A."/>
            <person name="Valentine D.L."/>
        </authorList>
    </citation>
    <scope>NUCLEOTIDE SEQUENCE [LARGE SCALE GENOMIC DNA]</scope>
    <source>
        <strain evidence="6 7">NLcol2</strain>
    </source>
</reference>
<keyword evidence="2 4" id="KW-0238">DNA-binding</keyword>
<feature type="DNA-binding region" description="H-T-H motif" evidence="4">
    <location>
        <begin position="31"/>
        <end position="50"/>
    </location>
</feature>
<evidence type="ECO:0000259" key="5">
    <source>
        <dbReference type="PROSITE" id="PS50977"/>
    </source>
</evidence>
<keyword evidence="7" id="KW-1185">Reference proteome</keyword>
<proteinExistence type="predicted"/>
<evidence type="ECO:0000256" key="4">
    <source>
        <dbReference type="PROSITE-ProRule" id="PRU00335"/>
    </source>
</evidence>
<dbReference type="PANTHER" id="PTHR47506:SF1">
    <property type="entry name" value="HTH-TYPE TRANSCRIPTIONAL REGULATOR YJDC"/>
    <property type="match status" value="1"/>
</dbReference>
<dbReference type="InterPro" id="IPR001647">
    <property type="entry name" value="HTH_TetR"/>
</dbReference>
<dbReference type="EMBL" id="JARVCO010000010">
    <property type="protein sequence ID" value="MDZ8119507.1"/>
    <property type="molecule type" value="Genomic_DNA"/>
</dbReference>
<dbReference type="Proteomes" id="UP001290861">
    <property type="component" value="Unassembled WGS sequence"/>
</dbReference>
<evidence type="ECO:0000313" key="6">
    <source>
        <dbReference type="EMBL" id="MDZ8119507.1"/>
    </source>
</evidence>
<name>A0ABU5MZA8_9BACT</name>
<dbReference type="Pfam" id="PF00440">
    <property type="entry name" value="TetR_N"/>
    <property type="match status" value="1"/>
</dbReference>
<keyword evidence="1" id="KW-0805">Transcription regulation</keyword>
<dbReference type="PROSITE" id="PS50977">
    <property type="entry name" value="HTH_TETR_2"/>
    <property type="match status" value="1"/>
</dbReference>
<organism evidence="6 7">
    <name type="scientific">Pontiella agarivorans</name>
    <dbReference type="NCBI Taxonomy" id="3038953"/>
    <lineage>
        <taxon>Bacteria</taxon>
        <taxon>Pseudomonadati</taxon>
        <taxon>Kiritimatiellota</taxon>
        <taxon>Kiritimatiellia</taxon>
        <taxon>Kiritimatiellales</taxon>
        <taxon>Pontiellaceae</taxon>
        <taxon>Pontiella</taxon>
    </lineage>
</organism>
<dbReference type="InterPro" id="IPR036271">
    <property type="entry name" value="Tet_transcr_reg_TetR-rel_C_sf"/>
</dbReference>
<dbReference type="Gene3D" id="1.10.357.10">
    <property type="entry name" value="Tetracycline Repressor, domain 2"/>
    <property type="match status" value="1"/>
</dbReference>
<dbReference type="SUPFAM" id="SSF46689">
    <property type="entry name" value="Homeodomain-like"/>
    <property type="match status" value="1"/>
</dbReference>
<dbReference type="Gene3D" id="1.10.10.60">
    <property type="entry name" value="Homeodomain-like"/>
    <property type="match status" value="1"/>
</dbReference>
<accession>A0ABU5MZA8</accession>
<evidence type="ECO:0000256" key="3">
    <source>
        <dbReference type="ARBA" id="ARBA00023163"/>
    </source>
</evidence>
<gene>
    <name evidence="6" type="ORF">P9H32_12815</name>
</gene>
<dbReference type="RefSeq" id="WP_322609289.1">
    <property type="nucleotide sequence ID" value="NZ_JARVCO010000010.1"/>
</dbReference>
<keyword evidence="3" id="KW-0804">Transcription</keyword>
<evidence type="ECO:0000256" key="1">
    <source>
        <dbReference type="ARBA" id="ARBA00023015"/>
    </source>
</evidence>
<comment type="caution">
    <text evidence="6">The sequence shown here is derived from an EMBL/GenBank/DDBJ whole genome shotgun (WGS) entry which is preliminary data.</text>
</comment>